<keyword evidence="6 9" id="KW-1133">Transmembrane helix</keyword>
<keyword evidence="5 9" id="KW-0812">Transmembrane</keyword>
<name>S9R6A3_9RHOB</name>
<dbReference type="PRINTS" id="PR00164">
    <property type="entry name" value="ABC2TRNSPORT"/>
</dbReference>
<keyword evidence="4" id="KW-1003">Cell membrane</keyword>
<evidence type="ECO:0000256" key="5">
    <source>
        <dbReference type="ARBA" id="ARBA00022692"/>
    </source>
</evidence>
<dbReference type="PATRIC" id="fig|1123069.3.peg.341"/>
<proteinExistence type="inferred from homology"/>
<organism evidence="11 12">
    <name type="scientific">Rubellimicrobium thermophilum DSM 16684</name>
    <dbReference type="NCBI Taxonomy" id="1123069"/>
    <lineage>
        <taxon>Bacteria</taxon>
        <taxon>Pseudomonadati</taxon>
        <taxon>Pseudomonadota</taxon>
        <taxon>Alphaproteobacteria</taxon>
        <taxon>Rhodobacterales</taxon>
        <taxon>Roseobacteraceae</taxon>
        <taxon>Rubellimicrobium</taxon>
    </lineage>
</organism>
<dbReference type="GO" id="GO:0015920">
    <property type="term" value="P:lipopolysaccharide transport"/>
    <property type="evidence" value="ECO:0007669"/>
    <property type="project" value="TreeGrafter"/>
</dbReference>
<evidence type="ECO:0000313" key="12">
    <source>
        <dbReference type="Proteomes" id="UP000015346"/>
    </source>
</evidence>
<dbReference type="AlphaFoldDB" id="S9R6A3"/>
<keyword evidence="3" id="KW-0813">Transport</keyword>
<gene>
    <name evidence="11" type="ORF">ruthe_00380</name>
</gene>
<accession>S9R6A3</accession>
<comment type="subcellular location">
    <subcellularLocation>
        <location evidence="1">Cell inner membrane</location>
        <topology evidence="1">Multi-pass membrane protein</topology>
    </subcellularLocation>
</comment>
<comment type="caution">
    <text evidence="11">The sequence shown here is derived from an EMBL/GenBank/DDBJ whole genome shotgun (WGS) entry which is preliminary data.</text>
</comment>
<evidence type="ECO:0000256" key="2">
    <source>
        <dbReference type="ARBA" id="ARBA00007783"/>
    </source>
</evidence>
<evidence type="ECO:0000256" key="1">
    <source>
        <dbReference type="ARBA" id="ARBA00004429"/>
    </source>
</evidence>
<dbReference type="GO" id="GO:0043190">
    <property type="term" value="C:ATP-binding cassette (ABC) transporter complex"/>
    <property type="evidence" value="ECO:0007669"/>
    <property type="project" value="InterPro"/>
</dbReference>
<feature type="transmembrane region" description="Helical" evidence="9">
    <location>
        <begin position="132"/>
        <end position="157"/>
    </location>
</feature>
<feature type="transmembrane region" description="Helical" evidence="9">
    <location>
        <begin position="169"/>
        <end position="190"/>
    </location>
</feature>
<dbReference type="Pfam" id="PF01061">
    <property type="entry name" value="ABC2_membrane"/>
    <property type="match status" value="1"/>
</dbReference>
<evidence type="ECO:0000256" key="4">
    <source>
        <dbReference type="ARBA" id="ARBA00022475"/>
    </source>
</evidence>
<evidence type="ECO:0000313" key="11">
    <source>
        <dbReference type="EMBL" id="EPX87518.1"/>
    </source>
</evidence>
<dbReference type="OrthoDB" id="7835223at2"/>
<feature type="compositionally biased region" description="Low complexity" evidence="8">
    <location>
        <begin position="14"/>
        <end position="23"/>
    </location>
</feature>
<dbReference type="InterPro" id="IPR000412">
    <property type="entry name" value="ABC_2_transport"/>
</dbReference>
<evidence type="ECO:0000256" key="8">
    <source>
        <dbReference type="SAM" id="MobiDB-lite"/>
    </source>
</evidence>
<keyword evidence="7 9" id="KW-0472">Membrane</keyword>
<evidence type="ECO:0000256" key="7">
    <source>
        <dbReference type="ARBA" id="ARBA00023136"/>
    </source>
</evidence>
<protein>
    <submittedName>
        <fullName evidence="11">ABC-type polysaccharide/polyol phosphate export system, permease component</fullName>
    </submittedName>
</protein>
<feature type="transmembrane region" description="Helical" evidence="9">
    <location>
        <begin position="217"/>
        <end position="239"/>
    </location>
</feature>
<dbReference type="PANTHER" id="PTHR30413:SF8">
    <property type="entry name" value="TRANSPORT PERMEASE PROTEIN"/>
    <property type="match status" value="1"/>
</dbReference>
<dbReference type="EMBL" id="AOLV01000006">
    <property type="protein sequence ID" value="EPX87518.1"/>
    <property type="molecule type" value="Genomic_DNA"/>
</dbReference>
<evidence type="ECO:0000256" key="3">
    <source>
        <dbReference type="ARBA" id="ARBA00022448"/>
    </source>
</evidence>
<dbReference type="PANTHER" id="PTHR30413">
    <property type="entry name" value="INNER MEMBRANE TRANSPORT PERMEASE"/>
    <property type="match status" value="1"/>
</dbReference>
<sequence>MVEEAGTGQGATAGAGTAARRPQRPGALRAALVMADLIYHSTVRNVRKTHRNATAGLLMNILQTVVFLAAFWVMFTLLGVRGNAIRGDFLLYLMSGIFLFMIHTKAVGAIVRAEGPTSPMMQHAPLNTYVTMAASALAALYLQLLSMLAILFVYHVAWSPITIDQPLGALGMVLLAWFSGVGVGVILAALRPWAPQGVQIAAQVYSRANMVASGKMFVANTLPGYMLSIFDWNPLFHAIDQARGYVFLNYNPHFTSWRYALWVAIVLIVIGLMGESYTRRRASLSWNAGR</sequence>
<feature type="domain" description="ABC-2 type transporter transmembrane" evidence="10">
    <location>
        <begin position="39"/>
        <end position="245"/>
    </location>
</feature>
<evidence type="ECO:0000256" key="9">
    <source>
        <dbReference type="SAM" id="Phobius"/>
    </source>
</evidence>
<feature type="transmembrane region" description="Helical" evidence="9">
    <location>
        <begin position="57"/>
        <end position="77"/>
    </location>
</feature>
<feature type="region of interest" description="Disordered" evidence="8">
    <location>
        <begin position="1"/>
        <end position="23"/>
    </location>
</feature>
<dbReference type="GO" id="GO:0140359">
    <property type="term" value="F:ABC-type transporter activity"/>
    <property type="evidence" value="ECO:0007669"/>
    <property type="project" value="InterPro"/>
</dbReference>
<evidence type="ECO:0000259" key="10">
    <source>
        <dbReference type="Pfam" id="PF01061"/>
    </source>
</evidence>
<comment type="similarity">
    <text evidence="2">Belongs to the ABC-2 integral membrane protein family.</text>
</comment>
<dbReference type="InterPro" id="IPR013525">
    <property type="entry name" value="ABC2_TM"/>
</dbReference>
<keyword evidence="12" id="KW-1185">Reference proteome</keyword>
<reference evidence="11 12" key="1">
    <citation type="journal article" date="2013" name="Stand. Genomic Sci.">
        <title>Genome sequence of the reddish-pigmented Rubellimicrobium thermophilum type strain (DSM 16684(T)), a member of the Roseobacter clade.</title>
        <authorList>
            <person name="Fiebig A."/>
            <person name="Riedel T."/>
            <person name="Gronow S."/>
            <person name="Petersen J."/>
            <person name="Klenk H.P."/>
            <person name="Goker M."/>
        </authorList>
    </citation>
    <scope>NUCLEOTIDE SEQUENCE [LARGE SCALE GENOMIC DNA]</scope>
    <source>
        <strain evidence="11 12">DSM 16684</strain>
    </source>
</reference>
<feature type="transmembrane region" description="Helical" evidence="9">
    <location>
        <begin position="89"/>
        <end position="111"/>
    </location>
</feature>
<feature type="transmembrane region" description="Helical" evidence="9">
    <location>
        <begin position="259"/>
        <end position="277"/>
    </location>
</feature>
<dbReference type="STRING" id="1123069.ruthe_00380"/>
<dbReference type="HOGENOM" id="CLU_1018961_0_0_5"/>
<evidence type="ECO:0000256" key="6">
    <source>
        <dbReference type="ARBA" id="ARBA00022989"/>
    </source>
</evidence>
<dbReference type="Proteomes" id="UP000015346">
    <property type="component" value="Unassembled WGS sequence"/>
</dbReference>